<gene>
    <name evidence="1" type="ORF">EDD18DRAFT_1366945</name>
</gene>
<proteinExistence type="predicted"/>
<dbReference type="Proteomes" id="UP001175228">
    <property type="component" value="Unassembled WGS sequence"/>
</dbReference>
<evidence type="ECO:0000313" key="2">
    <source>
        <dbReference type="Proteomes" id="UP001175228"/>
    </source>
</evidence>
<evidence type="ECO:0000313" key="1">
    <source>
        <dbReference type="EMBL" id="KAK0475642.1"/>
    </source>
</evidence>
<accession>A0AA39P161</accession>
<reference evidence="1" key="1">
    <citation type="submission" date="2023-06" db="EMBL/GenBank/DDBJ databases">
        <authorList>
            <consortium name="Lawrence Berkeley National Laboratory"/>
            <person name="Ahrendt S."/>
            <person name="Sahu N."/>
            <person name="Indic B."/>
            <person name="Wong-Bajracharya J."/>
            <person name="Merenyi Z."/>
            <person name="Ke H.-M."/>
            <person name="Monk M."/>
            <person name="Kocsube S."/>
            <person name="Drula E."/>
            <person name="Lipzen A."/>
            <person name="Balint B."/>
            <person name="Henrissat B."/>
            <person name="Andreopoulos B."/>
            <person name="Martin F.M."/>
            <person name="Harder C.B."/>
            <person name="Rigling D."/>
            <person name="Ford K.L."/>
            <person name="Foster G.D."/>
            <person name="Pangilinan J."/>
            <person name="Papanicolaou A."/>
            <person name="Barry K."/>
            <person name="LaButti K."/>
            <person name="Viragh M."/>
            <person name="Koriabine M."/>
            <person name="Yan M."/>
            <person name="Riley R."/>
            <person name="Champramary S."/>
            <person name="Plett K.L."/>
            <person name="Tsai I.J."/>
            <person name="Slot J."/>
            <person name="Sipos G."/>
            <person name="Plett J."/>
            <person name="Nagy L.G."/>
            <person name="Grigoriev I.V."/>
        </authorList>
    </citation>
    <scope>NUCLEOTIDE SEQUENCE</scope>
    <source>
        <strain evidence="1">HWK02</strain>
    </source>
</reference>
<name>A0AA39P161_9AGAR</name>
<organism evidence="1 2">
    <name type="scientific">Armillaria luteobubalina</name>
    <dbReference type="NCBI Taxonomy" id="153913"/>
    <lineage>
        <taxon>Eukaryota</taxon>
        <taxon>Fungi</taxon>
        <taxon>Dikarya</taxon>
        <taxon>Basidiomycota</taxon>
        <taxon>Agaricomycotina</taxon>
        <taxon>Agaricomycetes</taxon>
        <taxon>Agaricomycetidae</taxon>
        <taxon>Agaricales</taxon>
        <taxon>Marasmiineae</taxon>
        <taxon>Physalacriaceae</taxon>
        <taxon>Armillaria</taxon>
    </lineage>
</organism>
<dbReference type="EMBL" id="JAUEPU010000146">
    <property type="protein sequence ID" value="KAK0475642.1"/>
    <property type="molecule type" value="Genomic_DNA"/>
</dbReference>
<dbReference type="AlphaFoldDB" id="A0AA39P161"/>
<comment type="caution">
    <text evidence="1">The sequence shown here is derived from an EMBL/GenBank/DDBJ whole genome shotgun (WGS) entry which is preliminary data.</text>
</comment>
<sequence>MAVTFTKSEVPGGIKNLWIASSLPELELCEKHTRLIKGLFALDFFNSMVVIFTLHMTNIWDRDQESPMKAQYIGVAHYKEYLPINQYFESLV</sequence>
<protein>
    <submittedName>
        <fullName evidence="1">Uncharacterized protein</fullName>
    </submittedName>
</protein>
<keyword evidence="2" id="KW-1185">Reference proteome</keyword>